<organism evidence="3 4">
    <name type="scientific">Candidatus Seongchinamella marina</name>
    <dbReference type="NCBI Taxonomy" id="2518990"/>
    <lineage>
        <taxon>Bacteria</taxon>
        <taxon>Pseudomonadati</taxon>
        <taxon>Pseudomonadota</taxon>
        <taxon>Gammaproteobacteria</taxon>
        <taxon>Cellvibrionales</taxon>
        <taxon>Halieaceae</taxon>
        <taxon>Seongchinamella</taxon>
    </lineage>
</organism>
<feature type="repeat" description="TPR" evidence="2">
    <location>
        <begin position="142"/>
        <end position="175"/>
    </location>
</feature>
<proteinExistence type="predicted"/>
<protein>
    <submittedName>
        <fullName evidence="3">Sulfotransferase family protein</fullName>
    </submittedName>
</protein>
<dbReference type="InterPro" id="IPR026634">
    <property type="entry name" value="TPST-like"/>
</dbReference>
<keyword evidence="2" id="KW-0802">TPR repeat</keyword>
<evidence type="ECO:0000313" key="4">
    <source>
        <dbReference type="Proteomes" id="UP001143307"/>
    </source>
</evidence>
<gene>
    <name evidence="3" type="ORF">EYC87_10540</name>
</gene>
<sequence length="525" mass="59612">MNQPWMQKTLKEGFNHLSAGRLNEAGDCCRRLLESKPDLVEAHFLVGLIALELKQNWHAVSAFGSVTKLQPDNAAAWANLARLFMQAGQPARADSALEKAAALNDENPIVMDLIGTVYGLLGDQIEAGEWIGRALQKQPDSIQFLINQANNHMFLDKMDEAEKLLGQALELRPENPNAHWLLSGLRKATDRSHIELLEQLAQQEGKNQRALAFLYYSIGKESEDIEDWDNAFDAFARGAQARRSTIDFDEQAEIEMYDAFAATFTKEWLEQGGDGHDDPSPIFVVGQPRTGTTLVERIITSHSQVHSAGELKQFGNCLRRLANYQEPKRQSAKLAELAADVNPNQLGKAYMQTTAKMRGSQPRFVDKLPPNYLYIPLILKALPNARIVHLRRDPMDACFSSFKQLFADAYPHSYDQQEMARHHARYYHLMDTWRERFSGRFFDISYEDTAQNLEPNARRLIEFLGLGWEDACLDFHSQKAAVTTASVVQVREPAHTRSVGRWRRYQDKLTEMQQTLTEQGVPLQQ</sequence>
<evidence type="ECO:0000313" key="3">
    <source>
        <dbReference type="EMBL" id="MCX2974018.1"/>
    </source>
</evidence>
<dbReference type="RefSeq" id="WP_279252838.1">
    <property type="nucleotide sequence ID" value="NZ_SHNP01000003.1"/>
</dbReference>
<dbReference type="PANTHER" id="PTHR12788">
    <property type="entry name" value="PROTEIN-TYROSINE SULFOTRANSFERASE 2"/>
    <property type="match status" value="1"/>
</dbReference>
<dbReference type="Gene3D" id="3.40.50.300">
    <property type="entry name" value="P-loop containing nucleotide triphosphate hydrolases"/>
    <property type="match status" value="1"/>
</dbReference>
<accession>A0ABT3SVJ1</accession>
<dbReference type="Pfam" id="PF14559">
    <property type="entry name" value="TPR_19"/>
    <property type="match status" value="1"/>
</dbReference>
<evidence type="ECO:0000256" key="1">
    <source>
        <dbReference type="ARBA" id="ARBA00022679"/>
    </source>
</evidence>
<dbReference type="InterPro" id="IPR011990">
    <property type="entry name" value="TPR-like_helical_dom_sf"/>
</dbReference>
<reference evidence="3" key="1">
    <citation type="submission" date="2019-02" db="EMBL/GenBank/DDBJ databases">
        <authorList>
            <person name="Li S.-H."/>
        </authorList>
    </citation>
    <scope>NUCLEOTIDE SEQUENCE</scope>
    <source>
        <strain evidence="3">IMCC8485</strain>
    </source>
</reference>
<keyword evidence="4" id="KW-1185">Reference proteome</keyword>
<evidence type="ECO:0000256" key="2">
    <source>
        <dbReference type="PROSITE-ProRule" id="PRU00339"/>
    </source>
</evidence>
<dbReference type="PANTHER" id="PTHR12788:SF10">
    <property type="entry name" value="PROTEIN-TYROSINE SULFOTRANSFERASE"/>
    <property type="match status" value="1"/>
</dbReference>
<name>A0ABT3SVJ1_9GAMM</name>
<dbReference type="InterPro" id="IPR019734">
    <property type="entry name" value="TPR_rpt"/>
</dbReference>
<dbReference type="SUPFAM" id="SSF52540">
    <property type="entry name" value="P-loop containing nucleoside triphosphate hydrolases"/>
    <property type="match status" value="1"/>
</dbReference>
<dbReference type="SMART" id="SM00028">
    <property type="entry name" value="TPR"/>
    <property type="match status" value="5"/>
</dbReference>
<dbReference type="Pfam" id="PF13469">
    <property type="entry name" value="Sulfotransfer_3"/>
    <property type="match status" value="1"/>
</dbReference>
<dbReference type="InterPro" id="IPR027417">
    <property type="entry name" value="P-loop_NTPase"/>
</dbReference>
<feature type="repeat" description="TPR" evidence="2">
    <location>
        <begin position="74"/>
        <end position="107"/>
    </location>
</feature>
<dbReference type="Gene3D" id="1.25.40.10">
    <property type="entry name" value="Tetratricopeptide repeat domain"/>
    <property type="match status" value="1"/>
</dbReference>
<dbReference type="PROSITE" id="PS50005">
    <property type="entry name" value="TPR"/>
    <property type="match status" value="2"/>
</dbReference>
<dbReference type="Proteomes" id="UP001143307">
    <property type="component" value="Unassembled WGS sequence"/>
</dbReference>
<keyword evidence="1" id="KW-0808">Transferase</keyword>
<dbReference type="SUPFAM" id="SSF48452">
    <property type="entry name" value="TPR-like"/>
    <property type="match status" value="1"/>
</dbReference>
<dbReference type="EMBL" id="SHNP01000003">
    <property type="protein sequence ID" value="MCX2974018.1"/>
    <property type="molecule type" value="Genomic_DNA"/>
</dbReference>
<dbReference type="Pfam" id="PF13181">
    <property type="entry name" value="TPR_8"/>
    <property type="match status" value="1"/>
</dbReference>
<comment type="caution">
    <text evidence="3">The sequence shown here is derived from an EMBL/GenBank/DDBJ whole genome shotgun (WGS) entry which is preliminary data.</text>
</comment>